<dbReference type="RefSeq" id="WP_318066766.1">
    <property type="nucleotide sequence ID" value="NZ_JAWONS010000329.1"/>
</dbReference>
<dbReference type="Pfam" id="PF12706">
    <property type="entry name" value="Lactamase_B_2"/>
    <property type="match status" value="1"/>
</dbReference>
<dbReference type="EMBL" id="JAWONS010000329">
    <property type="protein sequence ID" value="MDW2800601.1"/>
    <property type="molecule type" value="Genomic_DNA"/>
</dbReference>
<proteinExistence type="predicted"/>
<protein>
    <submittedName>
        <fullName evidence="3">MBL fold metallo-hydrolase</fullName>
    </submittedName>
</protein>
<gene>
    <name evidence="3" type="ORF">RZO55_23825</name>
</gene>
<dbReference type="PANTHER" id="PTHR43546:SF9">
    <property type="entry name" value="L-ASCORBATE-6-PHOSPHATE LACTONASE ULAG-RELATED"/>
    <property type="match status" value="1"/>
</dbReference>
<feature type="domain" description="Metallo-beta-lactamase" evidence="2">
    <location>
        <begin position="49"/>
        <end position="242"/>
    </location>
</feature>
<sequence length="285" mass="31679">MKQKYMGTAKSGKDLVTEIGETVPGEGEAAFWWLGQLGYAVKLGAVTFYIDAFLADHPRRRIPPLLDPAEITNADYIIGTHDHSDHIDRAVWHQLSVSSPGAVFLVPEKLIPSLSKELQIEKSRFWGLEDKKKLQLKDGIQLTGIASAHEFLDPDPVTGQHPYVGVVLEGMGCRLYHSGDTCMYEGLLAKLRGFGAMDVMFLPINGRDGERYRSNIIGNMTYQETVDLAGAVCPGLTVPGHYEMFSNNQEDPDRFEDYITAKYPGLPYWLGEHGKRVLYSRSSGA</sequence>
<evidence type="ECO:0000259" key="2">
    <source>
        <dbReference type="Pfam" id="PF12706"/>
    </source>
</evidence>
<comment type="caution">
    <text evidence="3">The sequence shown here is derived from an EMBL/GenBank/DDBJ whole genome shotgun (WGS) entry which is preliminary data.</text>
</comment>
<evidence type="ECO:0000313" key="3">
    <source>
        <dbReference type="EMBL" id="MDW2800601.1"/>
    </source>
</evidence>
<accession>A0ABU4GSH8</accession>
<reference evidence="3 4" key="1">
    <citation type="submission" date="2023-10" db="EMBL/GenBank/DDBJ databases">
        <title>A novel Glycoside Hydrolase 43-Like Enzyme from Clostrdium boliviensis is an Endo-xylanase, and a Candidate for Xylooligosaccharides Production from Different Xylan Substrates.</title>
        <authorList>
            <person name="Alvarez M.T."/>
            <person name="Rocabado-Villegas L.R."/>
            <person name="Salas-Veizaga D.M."/>
            <person name="Linares-Pasten J.A."/>
            <person name="Gudmundsdottir E.E."/>
            <person name="Hreggvidsson G.O."/>
            <person name="Adlercreutz P."/>
            <person name="Nordberg Karlsson E."/>
        </authorList>
    </citation>
    <scope>NUCLEOTIDE SEQUENCE [LARGE SCALE GENOMIC DNA]</scope>
    <source>
        <strain evidence="3 4">E-1</strain>
    </source>
</reference>
<name>A0ABU4GSH8_9CLOT</name>
<dbReference type="SUPFAM" id="SSF56281">
    <property type="entry name" value="Metallo-hydrolase/oxidoreductase"/>
    <property type="match status" value="1"/>
</dbReference>
<dbReference type="PANTHER" id="PTHR43546">
    <property type="entry name" value="UPF0173 METAL-DEPENDENT HYDROLASE MJ1163-RELATED"/>
    <property type="match status" value="1"/>
</dbReference>
<organism evidence="3 4">
    <name type="scientific">Clostridium boliviensis</name>
    <dbReference type="NCBI Taxonomy" id="318465"/>
    <lineage>
        <taxon>Bacteria</taxon>
        <taxon>Bacillati</taxon>
        <taxon>Bacillota</taxon>
        <taxon>Clostridia</taxon>
        <taxon>Eubacteriales</taxon>
        <taxon>Clostridiaceae</taxon>
        <taxon>Clostridium</taxon>
    </lineage>
</organism>
<dbReference type="Proteomes" id="UP001276854">
    <property type="component" value="Unassembled WGS sequence"/>
</dbReference>
<keyword evidence="1" id="KW-0378">Hydrolase</keyword>
<evidence type="ECO:0000313" key="4">
    <source>
        <dbReference type="Proteomes" id="UP001276854"/>
    </source>
</evidence>
<dbReference type="InterPro" id="IPR001279">
    <property type="entry name" value="Metallo-B-lactamas"/>
</dbReference>
<evidence type="ECO:0000256" key="1">
    <source>
        <dbReference type="ARBA" id="ARBA00022801"/>
    </source>
</evidence>
<dbReference type="InterPro" id="IPR036866">
    <property type="entry name" value="RibonucZ/Hydroxyglut_hydro"/>
</dbReference>
<dbReference type="InterPro" id="IPR050114">
    <property type="entry name" value="UPF0173_UPF0282_UlaG_hydrolase"/>
</dbReference>
<keyword evidence="4" id="KW-1185">Reference proteome</keyword>
<dbReference type="Gene3D" id="3.60.15.10">
    <property type="entry name" value="Ribonuclease Z/Hydroxyacylglutathione hydrolase-like"/>
    <property type="match status" value="1"/>
</dbReference>